<dbReference type="InterPro" id="IPR007421">
    <property type="entry name" value="Schlafen_AlbA_2_dom"/>
</dbReference>
<evidence type="ECO:0000259" key="1">
    <source>
        <dbReference type="Pfam" id="PF04326"/>
    </source>
</evidence>
<dbReference type="EMBL" id="JBHEZY010000009">
    <property type="protein sequence ID" value="MFC1433495.1"/>
    <property type="molecule type" value="Genomic_DNA"/>
</dbReference>
<dbReference type="RefSeq" id="WP_380555583.1">
    <property type="nucleotide sequence ID" value="NZ_JBHEZY010000009.1"/>
</dbReference>
<dbReference type="Gene3D" id="3.30.950.30">
    <property type="entry name" value="Schlafen, AAA domain"/>
    <property type="match status" value="1"/>
</dbReference>
<proteinExistence type="predicted"/>
<gene>
    <name evidence="2" type="ORF">ACEZDB_22875</name>
</gene>
<dbReference type="Proteomes" id="UP001592530">
    <property type="component" value="Unassembled WGS sequence"/>
</dbReference>
<sequence length="455" mass="49935">MDFRSRRLEALLGGRLEAITYQELAALRDNPNAAEGEDLDYKRELTAKDEESKEEFAKDVVAFANRLGGVLIVGMADAKGIPSLVVDSDVSDAHQRHLMQVAAKRITPPVRLEMRAVHNPAIPHRGFLLIAVPRSPQAPHAILGAPVNAAEQALRFPRRSGSRTEWLTETAVATSYYRRFAAVTETEHRLDTIEGEALSVLPQSNRPHLLLALTPEIPGDMPITQASYERYRDELRRWHSLMSLLTGRSFYDVRIGARRIAATNAGGAAVRCELHRDGSGAFIVRLREEPVVDGDQYHSVEPSDLVLSLLSGLQLLGSHARDRAAALGTLIIRASLMESPHTHPLGPLKPPAMTPFPPVRLEWVDRSGFRDNLSSQECSYAHAEAAALPDDLADGGAGLVQTAALLADELVQAFGLAEVGPVSLQGEIREASWSSHYREAVVRWAEQHHIPVVRP</sequence>
<feature type="domain" description="Schlafen AlbA-2" evidence="1">
    <location>
        <begin position="35"/>
        <end position="145"/>
    </location>
</feature>
<protein>
    <submittedName>
        <fullName evidence="2">Helix-turn-helix domain-containing protein</fullName>
    </submittedName>
</protein>
<organism evidence="2 3">
    <name type="scientific">Streptacidiphilus alkalitolerans</name>
    <dbReference type="NCBI Taxonomy" id="3342712"/>
    <lineage>
        <taxon>Bacteria</taxon>
        <taxon>Bacillati</taxon>
        <taxon>Actinomycetota</taxon>
        <taxon>Actinomycetes</taxon>
        <taxon>Kitasatosporales</taxon>
        <taxon>Streptomycetaceae</taxon>
        <taxon>Streptacidiphilus</taxon>
    </lineage>
</organism>
<dbReference type="Pfam" id="PF04326">
    <property type="entry name" value="SLFN_AlbA_2"/>
    <property type="match status" value="1"/>
</dbReference>
<evidence type="ECO:0000313" key="3">
    <source>
        <dbReference type="Proteomes" id="UP001592530"/>
    </source>
</evidence>
<comment type="caution">
    <text evidence="2">The sequence shown here is derived from an EMBL/GenBank/DDBJ whole genome shotgun (WGS) entry which is preliminary data.</text>
</comment>
<accession>A0ABV6X5G2</accession>
<reference evidence="2 3" key="1">
    <citation type="submission" date="2024-09" db="EMBL/GenBank/DDBJ databases">
        <authorList>
            <person name="Lee S.D."/>
        </authorList>
    </citation>
    <scope>NUCLEOTIDE SEQUENCE [LARGE SCALE GENOMIC DNA]</scope>
    <source>
        <strain evidence="2 3">N1-3</strain>
    </source>
</reference>
<evidence type="ECO:0000313" key="2">
    <source>
        <dbReference type="EMBL" id="MFC1433495.1"/>
    </source>
</evidence>
<dbReference type="InterPro" id="IPR038461">
    <property type="entry name" value="Schlafen_AlbA_2_dom_sf"/>
</dbReference>
<name>A0ABV6X5G2_9ACTN</name>